<organism evidence="3 4">
    <name type="scientific">Limimonas halophila</name>
    <dbReference type="NCBI Taxonomy" id="1082479"/>
    <lineage>
        <taxon>Bacteria</taxon>
        <taxon>Pseudomonadati</taxon>
        <taxon>Pseudomonadota</taxon>
        <taxon>Alphaproteobacteria</taxon>
        <taxon>Rhodospirillales</taxon>
        <taxon>Rhodovibrionaceae</taxon>
        <taxon>Limimonas</taxon>
    </lineage>
</organism>
<dbReference type="GO" id="GO:0033354">
    <property type="term" value="P:chlorophyll cycle"/>
    <property type="evidence" value="ECO:0007669"/>
    <property type="project" value="TreeGrafter"/>
</dbReference>
<reference evidence="3 4" key="1">
    <citation type="submission" date="2016-10" db="EMBL/GenBank/DDBJ databases">
        <authorList>
            <person name="de Groot N.N."/>
        </authorList>
    </citation>
    <scope>NUCLEOTIDE SEQUENCE [LARGE SCALE GENOMIC DNA]</scope>
    <source>
        <strain evidence="3 4">DSM 25584</strain>
    </source>
</reference>
<name>A0A1G7PZQ7_9PROT</name>
<feature type="compositionally biased region" description="Basic and acidic residues" evidence="1">
    <location>
        <begin position="413"/>
        <end position="422"/>
    </location>
</feature>
<dbReference type="STRING" id="1082479.SAMN05216241_103157"/>
<dbReference type="OrthoDB" id="3247493at2"/>
<dbReference type="Proteomes" id="UP000199415">
    <property type="component" value="Unassembled WGS sequence"/>
</dbReference>
<dbReference type="AlphaFoldDB" id="A0A1G7PZQ7"/>
<dbReference type="Pfam" id="PF04422">
    <property type="entry name" value="FrhB_FdhB_N"/>
    <property type="match status" value="1"/>
</dbReference>
<dbReference type="PROSITE" id="PS51379">
    <property type="entry name" value="4FE4S_FER_2"/>
    <property type="match status" value="1"/>
</dbReference>
<dbReference type="Pfam" id="PF04432">
    <property type="entry name" value="FrhB_FdhB_C"/>
    <property type="match status" value="1"/>
</dbReference>
<evidence type="ECO:0000256" key="1">
    <source>
        <dbReference type="SAM" id="MobiDB-lite"/>
    </source>
</evidence>
<dbReference type="PANTHER" id="PTHR31332:SF0">
    <property type="entry name" value="7-HYDROXYMETHYL CHLOROPHYLL A REDUCTASE, CHLOROPLASTIC"/>
    <property type="match status" value="1"/>
</dbReference>
<gene>
    <name evidence="3" type="ORF">SAMN05216241_103157</name>
</gene>
<keyword evidence="4" id="KW-1185">Reference proteome</keyword>
<dbReference type="RefSeq" id="WP_090019283.1">
    <property type="nucleotide sequence ID" value="NZ_FNCE01000003.1"/>
</dbReference>
<feature type="domain" description="4Fe-4S ferredoxin-type" evidence="2">
    <location>
        <begin position="8"/>
        <end position="39"/>
    </location>
</feature>
<dbReference type="InterPro" id="IPR007525">
    <property type="entry name" value="FrhB_FdhB_C"/>
</dbReference>
<dbReference type="InterPro" id="IPR045220">
    <property type="entry name" value="FRHB/FDHB/HCAR-like"/>
</dbReference>
<evidence type="ECO:0000313" key="4">
    <source>
        <dbReference type="Proteomes" id="UP000199415"/>
    </source>
</evidence>
<evidence type="ECO:0000313" key="3">
    <source>
        <dbReference type="EMBL" id="SDF91744.1"/>
    </source>
</evidence>
<protein>
    <submittedName>
        <fullName evidence="3">Coenzyme F420 hydrogenase subunit beta</fullName>
    </submittedName>
</protein>
<sequence length="422" mass="44799">MPGRPLTLDEIVQGGLCMGCGLCAAVAAPERVAMVMTPEGRLRPVPREPLDAATDARINAVCPGVTVQGPDPADAALEAETDDIWGPADEVVIAHASDPDVRYRAASGGILTALGQHLVATGAVDFVLHVGAAQGAPMRSEARVDADPDGVLAGASSRYGPSTPLHDITQLLDRGRPFAVIGKPCDITGVRNLQRQDPRARELIRYALALVCGGMSDLTKSQGVLDDHGMRESELSLFRYRGHGNPGPLRAETEDGRAVEIGYNAMWGDEVGWALQPRCKICPDAIGEVADIAAADCWPGGGPSGEDAGFNAVLVRTARGRELFDAALRADAVTIDRASSVREMDDFQPHQVRKKNAVRARYIGMAAAGLPVPATPGLRTVKLAKQQPLSFLLTEARAARRRAKTGRLGEPPARLDRVWQST</sequence>
<dbReference type="EMBL" id="FNCE01000003">
    <property type="protein sequence ID" value="SDF91744.1"/>
    <property type="molecule type" value="Genomic_DNA"/>
</dbReference>
<dbReference type="PANTHER" id="PTHR31332">
    <property type="entry name" value="7-HYDROXYMETHYL CHLOROPHYLL A REDUCTASE, CHLOROPLASTIC"/>
    <property type="match status" value="1"/>
</dbReference>
<dbReference type="InterPro" id="IPR017896">
    <property type="entry name" value="4Fe4S_Fe-S-bd"/>
</dbReference>
<dbReference type="GO" id="GO:0090415">
    <property type="term" value="F:7-hydroxymethyl chlorophyll a reductase activity"/>
    <property type="evidence" value="ECO:0007669"/>
    <property type="project" value="TreeGrafter"/>
</dbReference>
<proteinExistence type="predicted"/>
<dbReference type="InterPro" id="IPR007516">
    <property type="entry name" value="Co_F420_Hydgase/DH_bsu_N"/>
</dbReference>
<accession>A0A1G7PZQ7</accession>
<evidence type="ECO:0000259" key="2">
    <source>
        <dbReference type="PROSITE" id="PS51379"/>
    </source>
</evidence>
<feature type="region of interest" description="Disordered" evidence="1">
    <location>
        <begin position="402"/>
        <end position="422"/>
    </location>
</feature>